<dbReference type="NCBIfam" id="NF038026">
    <property type="entry name" value="RsaX20_sORF"/>
    <property type="match status" value="1"/>
</dbReference>
<dbReference type="Proteomes" id="UP000823401">
    <property type="component" value="Unassembled WGS sequence"/>
</dbReference>
<dbReference type="RefSeq" id="WP_197104229.1">
    <property type="nucleotide sequence ID" value="NZ_JACCEL010000009.1"/>
</dbReference>
<keyword evidence="3" id="KW-1185">Reference proteome</keyword>
<protein>
    <submittedName>
        <fullName evidence="2">Metal homeostasis protein</fullName>
    </submittedName>
</protein>
<comment type="caution">
    <text evidence="2">The sequence shown here is derived from an EMBL/GenBank/DDBJ whole genome shotgun (WGS) entry which is preliminary data.</text>
</comment>
<proteinExistence type="predicted"/>
<evidence type="ECO:0000313" key="2">
    <source>
        <dbReference type="EMBL" id="MBG9978118.1"/>
    </source>
</evidence>
<evidence type="ECO:0000256" key="1">
    <source>
        <dbReference type="SAM" id="MobiDB-lite"/>
    </source>
</evidence>
<organism evidence="2 3">
    <name type="scientific">Ruoffia tabacinasalis</name>
    <dbReference type="NCBI Taxonomy" id="87458"/>
    <lineage>
        <taxon>Bacteria</taxon>
        <taxon>Bacillati</taxon>
        <taxon>Bacillota</taxon>
        <taxon>Bacilli</taxon>
        <taxon>Lactobacillales</taxon>
        <taxon>Aerococcaceae</taxon>
        <taxon>Ruoffia</taxon>
    </lineage>
</organism>
<reference evidence="2 3" key="1">
    <citation type="submission" date="2020-07" db="EMBL/GenBank/DDBJ databases">
        <title>Facklamia lactis sp. nov., isolated from raw milk.</title>
        <authorList>
            <person name="Doll E.V."/>
            <person name="Huptas C."/>
            <person name="Staib L."/>
            <person name="Wenning M."/>
            <person name="Scherer S."/>
        </authorList>
    </citation>
    <scope>NUCLEOTIDE SEQUENCE [LARGE SCALE GENOMIC DNA]</scope>
    <source>
        <strain evidence="2 3">DSM 104272</strain>
    </source>
</reference>
<sequence>MGAMNASRAYRHLKSPNIKTRKRALKLIKEAKRKKN</sequence>
<feature type="compositionally biased region" description="Basic residues" evidence="1">
    <location>
        <begin position="9"/>
        <end position="23"/>
    </location>
</feature>
<accession>A0ABS0LIK0</accession>
<feature type="region of interest" description="Disordered" evidence="1">
    <location>
        <begin position="1"/>
        <end position="23"/>
    </location>
</feature>
<evidence type="ECO:0000313" key="3">
    <source>
        <dbReference type="Proteomes" id="UP000823401"/>
    </source>
</evidence>
<gene>
    <name evidence="2" type="ORF">HYQ42_04880</name>
</gene>
<dbReference type="InterPro" id="IPR049844">
    <property type="entry name" value="RsaX20-like"/>
</dbReference>
<dbReference type="EMBL" id="JACCEL010000009">
    <property type="protein sequence ID" value="MBG9978118.1"/>
    <property type="molecule type" value="Genomic_DNA"/>
</dbReference>
<name>A0ABS0LIK0_9LACT</name>